<evidence type="ECO:0000256" key="3">
    <source>
        <dbReference type="ARBA" id="ARBA00022833"/>
    </source>
</evidence>
<keyword evidence="2" id="KW-0863">Zinc-finger</keyword>
<dbReference type="Pfam" id="PF13920">
    <property type="entry name" value="zf-C3HC4_3"/>
    <property type="match status" value="1"/>
</dbReference>
<keyword evidence="3" id="KW-0862">Zinc</keyword>
<evidence type="ECO:0000313" key="7">
    <source>
        <dbReference type="Proteomes" id="UP001428341"/>
    </source>
</evidence>
<keyword evidence="1" id="KW-0479">Metal-binding</keyword>
<feature type="coiled-coil region" evidence="4">
    <location>
        <begin position="120"/>
        <end position="200"/>
    </location>
</feature>
<dbReference type="Proteomes" id="UP001428341">
    <property type="component" value="Unassembled WGS sequence"/>
</dbReference>
<protein>
    <recommendedName>
        <fullName evidence="8">BOI-related E3 ubiquitin-protein ligase 3</fullName>
    </recommendedName>
</protein>
<dbReference type="GO" id="GO:0004842">
    <property type="term" value="F:ubiquitin-protein transferase activity"/>
    <property type="evidence" value="ECO:0007669"/>
    <property type="project" value="TreeGrafter"/>
</dbReference>
<proteinExistence type="predicted"/>
<dbReference type="GO" id="GO:0008270">
    <property type="term" value="F:zinc ion binding"/>
    <property type="evidence" value="ECO:0007669"/>
    <property type="project" value="UniProtKB-KW"/>
</dbReference>
<gene>
    <name evidence="6" type="ORF">WN944_028490</name>
</gene>
<feature type="compositionally biased region" description="Low complexity" evidence="5">
    <location>
        <begin position="69"/>
        <end position="84"/>
    </location>
</feature>
<evidence type="ECO:0008006" key="8">
    <source>
        <dbReference type="Google" id="ProtNLM"/>
    </source>
</evidence>
<reference evidence="6 7" key="1">
    <citation type="submission" date="2024-05" db="EMBL/GenBank/DDBJ databases">
        <title>Haplotype-resolved chromosome-level genome assembly of Huyou (Citrus changshanensis).</title>
        <authorList>
            <person name="Miao C."/>
            <person name="Chen W."/>
            <person name="Wu Y."/>
            <person name="Wang L."/>
            <person name="Zhao S."/>
            <person name="Grierson D."/>
            <person name="Xu C."/>
            <person name="Chen K."/>
        </authorList>
    </citation>
    <scope>NUCLEOTIDE SEQUENCE [LARGE SCALE GENOMIC DNA]</scope>
    <source>
        <strain evidence="6">01-14</strain>
        <tissue evidence="6">Leaf</tissue>
    </source>
</reference>
<comment type="caution">
    <text evidence="6">The sequence shown here is derived from an EMBL/GenBank/DDBJ whole genome shotgun (WGS) entry which is preliminary data.</text>
</comment>
<evidence type="ECO:0000256" key="2">
    <source>
        <dbReference type="ARBA" id="ARBA00022771"/>
    </source>
</evidence>
<evidence type="ECO:0000313" key="6">
    <source>
        <dbReference type="EMBL" id="KAK9176473.1"/>
    </source>
</evidence>
<dbReference type="PANTHER" id="PTHR42647">
    <property type="entry name" value="SBP (S-RIBONUCLEASE BINDING PROTEIN) FAMILY PROTEIN"/>
    <property type="match status" value="1"/>
</dbReference>
<evidence type="ECO:0000256" key="5">
    <source>
        <dbReference type="SAM" id="MobiDB-lite"/>
    </source>
</evidence>
<organism evidence="6 7">
    <name type="scientific">Citrus x changshan-huyou</name>
    <dbReference type="NCBI Taxonomy" id="2935761"/>
    <lineage>
        <taxon>Eukaryota</taxon>
        <taxon>Viridiplantae</taxon>
        <taxon>Streptophyta</taxon>
        <taxon>Embryophyta</taxon>
        <taxon>Tracheophyta</taxon>
        <taxon>Spermatophyta</taxon>
        <taxon>Magnoliopsida</taxon>
        <taxon>eudicotyledons</taxon>
        <taxon>Gunneridae</taxon>
        <taxon>Pentapetalae</taxon>
        <taxon>rosids</taxon>
        <taxon>malvids</taxon>
        <taxon>Sapindales</taxon>
        <taxon>Rutaceae</taxon>
        <taxon>Aurantioideae</taxon>
        <taxon>Citrus</taxon>
    </lineage>
</organism>
<accession>A0AAP0LKN7</accession>
<feature type="region of interest" description="Disordered" evidence="5">
    <location>
        <begin position="64"/>
        <end position="84"/>
    </location>
</feature>
<dbReference type="Gene3D" id="3.30.40.10">
    <property type="entry name" value="Zinc/RING finger domain, C3HC4 (zinc finger)"/>
    <property type="match status" value="1"/>
</dbReference>
<sequence length="308" mass="34721">MAIQAAHGYSENNIGLGLGFGYGINPLLGGGGSSPQDLIVDNACCGVGVNGSNGFCFDMQPQKLRQHPQHMQQQQQLQHQQQRNQNFDSMPFSQSLALQAEKQRQEIDHYIISQNERLRLVIQEQRKQQLEVLLKKIEIKTSALLRQKDEEIAKATNRTMELEILLKKLEMESQAWQRIAQENEAMVFSLNNSLEQLKEKAFCCFNNGVEDAESCCDVEEEETEQNRVIGIGFGESNNNYNYKGAAETEQEQRSTKMVMVCKGCNSRDSCVLFLPCRHLCACRACEAFLDSCPVCLTPKKASIEALIF</sequence>
<evidence type="ECO:0000256" key="1">
    <source>
        <dbReference type="ARBA" id="ARBA00022723"/>
    </source>
</evidence>
<name>A0AAP0LKN7_9ROSI</name>
<keyword evidence="7" id="KW-1185">Reference proteome</keyword>
<dbReference type="InterPro" id="IPR013083">
    <property type="entry name" value="Znf_RING/FYVE/PHD"/>
</dbReference>
<keyword evidence="4" id="KW-0175">Coiled coil</keyword>
<evidence type="ECO:0000256" key="4">
    <source>
        <dbReference type="SAM" id="Coils"/>
    </source>
</evidence>
<dbReference type="PANTHER" id="PTHR42647:SF6">
    <property type="entry name" value="RING-TYPE DOMAIN-CONTAINING PROTEIN"/>
    <property type="match status" value="1"/>
</dbReference>
<dbReference type="AlphaFoldDB" id="A0AAP0LKN7"/>
<dbReference type="FunFam" id="3.30.40.10:FF:000239">
    <property type="entry name" value="probable BOI-related E3 ubiquitin-protein ligase 2"/>
    <property type="match status" value="1"/>
</dbReference>
<dbReference type="EMBL" id="JBCGBO010000025">
    <property type="protein sequence ID" value="KAK9176473.1"/>
    <property type="molecule type" value="Genomic_DNA"/>
</dbReference>